<keyword evidence="1" id="KW-1133">Transmembrane helix</keyword>
<proteinExistence type="predicted"/>
<sequence length="109" mass="12915">MERWYRQWNKGQNLLVAHHLAKCCLRRYSQRYAIFRGCSWLAEPRRYSQRLCRSGLKGTAYRYHGMVAVAATLYAMATMSMFYKICTAPLPGRWQQMAYTSRSLWQFSA</sequence>
<accession>A0A8X6T8K2</accession>
<dbReference type="EMBL" id="BMAW01098327">
    <property type="protein sequence ID" value="GFS84226.1"/>
    <property type="molecule type" value="Genomic_DNA"/>
</dbReference>
<keyword evidence="3" id="KW-1185">Reference proteome</keyword>
<dbReference type="AlphaFoldDB" id="A0A8X6T8K2"/>
<reference evidence="2" key="1">
    <citation type="submission" date="2020-08" db="EMBL/GenBank/DDBJ databases">
        <title>Multicomponent nature underlies the extraordinary mechanical properties of spider dragline silk.</title>
        <authorList>
            <person name="Kono N."/>
            <person name="Nakamura H."/>
            <person name="Mori M."/>
            <person name="Yoshida Y."/>
            <person name="Ohtoshi R."/>
            <person name="Malay A.D."/>
            <person name="Moran D.A.P."/>
            <person name="Tomita M."/>
            <person name="Numata K."/>
            <person name="Arakawa K."/>
        </authorList>
    </citation>
    <scope>NUCLEOTIDE SEQUENCE</scope>
</reference>
<protein>
    <submittedName>
        <fullName evidence="2">Uncharacterized protein</fullName>
    </submittedName>
</protein>
<keyword evidence="1" id="KW-0812">Transmembrane</keyword>
<evidence type="ECO:0000256" key="1">
    <source>
        <dbReference type="SAM" id="Phobius"/>
    </source>
</evidence>
<evidence type="ECO:0000313" key="2">
    <source>
        <dbReference type="EMBL" id="GFS84226.1"/>
    </source>
</evidence>
<comment type="caution">
    <text evidence="2">The sequence shown here is derived from an EMBL/GenBank/DDBJ whole genome shotgun (WGS) entry which is preliminary data.</text>
</comment>
<evidence type="ECO:0000313" key="3">
    <source>
        <dbReference type="Proteomes" id="UP000887013"/>
    </source>
</evidence>
<feature type="transmembrane region" description="Helical" evidence="1">
    <location>
        <begin position="63"/>
        <end position="83"/>
    </location>
</feature>
<name>A0A8X6T8K2_NEPPI</name>
<keyword evidence="1" id="KW-0472">Membrane</keyword>
<dbReference type="Proteomes" id="UP000887013">
    <property type="component" value="Unassembled WGS sequence"/>
</dbReference>
<gene>
    <name evidence="2" type="ORF">NPIL_694411</name>
</gene>
<organism evidence="2 3">
    <name type="scientific">Nephila pilipes</name>
    <name type="common">Giant wood spider</name>
    <name type="synonym">Nephila maculata</name>
    <dbReference type="NCBI Taxonomy" id="299642"/>
    <lineage>
        <taxon>Eukaryota</taxon>
        <taxon>Metazoa</taxon>
        <taxon>Ecdysozoa</taxon>
        <taxon>Arthropoda</taxon>
        <taxon>Chelicerata</taxon>
        <taxon>Arachnida</taxon>
        <taxon>Araneae</taxon>
        <taxon>Araneomorphae</taxon>
        <taxon>Entelegynae</taxon>
        <taxon>Araneoidea</taxon>
        <taxon>Nephilidae</taxon>
        <taxon>Nephila</taxon>
    </lineage>
</organism>